<dbReference type="KEGG" id="vg:55608564"/>
<organism evidence="1 2">
    <name type="scientific">Vibrio phage YC</name>
    <dbReference type="NCBI Taxonomy" id="2267403"/>
    <lineage>
        <taxon>Viruses</taxon>
        <taxon>Duplodnaviria</taxon>
        <taxon>Heunggongvirae</taxon>
        <taxon>Uroviricota</taxon>
        <taxon>Caudoviricetes</taxon>
        <taxon>Pantevenvirales</taxon>
        <taxon>Ackermannviridae</taxon>
        <taxon>Campanilevirus</taxon>
        <taxon>Campanilevirus YC</taxon>
    </lineage>
</organism>
<keyword evidence="2" id="KW-1185">Reference proteome</keyword>
<dbReference type="EMBL" id="MH375644">
    <property type="protein sequence ID" value="AXC34486.1"/>
    <property type="molecule type" value="Genomic_DNA"/>
</dbReference>
<dbReference type="SUPFAM" id="SSF52949">
    <property type="entry name" value="Macro domain-like"/>
    <property type="match status" value="1"/>
</dbReference>
<dbReference type="Gene3D" id="3.40.220.10">
    <property type="entry name" value="Leucine Aminopeptidase, subunit E, domain 1"/>
    <property type="match status" value="1"/>
</dbReference>
<dbReference type="InterPro" id="IPR043472">
    <property type="entry name" value="Macro_dom-like"/>
</dbReference>
<proteinExistence type="predicted"/>
<dbReference type="GeneID" id="55608564"/>
<accession>A0A384ZS54</accession>
<evidence type="ECO:0000313" key="2">
    <source>
        <dbReference type="Proteomes" id="UP000260311"/>
    </source>
</evidence>
<dbReference type="RefSeq" id="YP_009838332.1">
    <property type="nucleotide sequence ID" value="NC_048709.1"/>
</dbReference>
<reference evidence="1 2" key="1">
    <citation type="submission" date="2018-05" db="EMBL/GenBank/DDBJ databases">
        <title>The genome of Vibrio coralliilyticus phage YC.</title>
        <authorList>
            <person name="Benler S."/>
        </authorList>
    </citation>
    <scope>NUCLEOTIDE SEQUENCE [LARGE SCALE GENOMIC DNA]</scope>
</reference>
<name>A0A384ZS54_9CAUD</name>
<dbReference type="Proteomes" id="UP000260311">
    <property type="component" value="Segment"/>
</dbReference>
<evidence type="ECO:0008006" key="3">
    <source>
        <dbReference type="Google" id="ProtNLM"/>
    </source>
</evidence>
<protein>
    <recommendedName>
        <fullName evidence="3">Macro domain-containing protein</fullName>
    </recommendedName>
</protein>
<sequence length="245" mass="27112">MIVHKLMDVRQAILEEISHVAAHGCNCHCTMRSGVAPLLCNLVPGLREADNATAHGDHRKLGHVSSAWFRETPVYNAYTQYGTATMPNQLVVDYSAVQKAFMVIVNNAMARRQRNTDRPFDIAIPMIGAGLAGGDWTTIRRLIMCAIERRAPHENVKVLACILPDLDNMSKALGVNTNMVMSTVFILRMANGRYGLGRFDHDKPVRIGDIETFSPIDPRLLAHGYSMVTGDGEPSHFSNTIWEAV</sequence>
<evidence type="ECO:0000313" key="1">
    <source>
        <dbReference type="EMBL" id="AXC34486.1"/>
    </source>
</evidence>